<dbReference type="AlphaFoldDB" id="A0A3G5FKX7"/>
<feature type="chain" id="PRO_5018123888" evidence="1">
    <location>
        <begin position="31"/>
        <end position="132"/>
    </location>
</feature>
<dbReference type="EMBL" id="CP027768">
    <property type="protein sequence ID" value="AYW51013.1"/>
    <property type="molecule type" value="Genomic_DNA"/>
</dbReference>
<dbReference type="RefSeq" id="WP_103892979.1">
    <property type="nucleotide sequence ID" value="NZ_CP027768.1"/>
</dbReference>
<reference evidence="2 3" key="1">
    <citation type="journal article" date="2012" name="Int. J. Syst. Evol. Microbiol.">
        <title>Characterization of Tetragenococcus strains from sugar thick juice reveals a novel species, Tetragenococcus osmophilus sp. nov., and divides Tetragenococcus halophilus into two subspecies, T. halophilus subsp. halophilus subsp. nov. and T. halophilus subsp. flandriensis subsp. nov.</title>
        <authorList>
            <person name="Juste A."/>
            <person name="Van Trappen S."/>
            <person name="Verreth C."/>
            <person name="Cleenwerck I."/>
            <person name="De Vos P."/>
            <person name="Lievens B."/>
            <person name="Willems K.A."/>
        </authorList>
    </citation>
    <scope>NUCLEOTIDE SEQUENCE [LARGE SCALE GENOMIC DNA]</scope>
    <source>
        <strain evidence="2 3">LMG 26042</strain>
    </source>
</reference>
<dbReference type="Proteomes" id="UP000280475">
    <property type="component" value="Chromosome"/>
</dbReference>
<evidence type="ECO:0000256" key="1">
    <source>
        <dbReference type="SAM" id="SignalP"/>
    </source>
</evidence>
<evidence type="ECO:0000313" key="2">
    <source>
        <dbReference type="EMBL" id="AYW51013.1"/>
    </source>
</evidence>
<sequence length="132" mass="14502">MFKKIAISSLSALTLAPTILSGAVSTTVDADEINDGEKNEQTQEVNQKEYYENRGYEVYEFENYEDLKNHVDTENFEETDRTASPYVTVSGGVVFVEGVIVGYVVDGVVINTSGQSVGEWGSDGIDGVINWF</sequence>
<organism evidence="2 3">
    <name type="scientific">Tetragenococcus halophilus</name>
    <name type="common">Pediococcus halophilus</name>
    <dbReference type="NCBI Taxonomy" id="51669"/>
    <lineage>
        <taxon>Bacteria</taxon>
        <taxon>Bacillati</taxon>
        <taxon>Bacillota</taxon>
        <taxon>Bacilli</taxon>
        <taxon>Lactobacillales</taxon>
        <taxon>Enterococcaceae</taxon>
        <taxon>Tetragenococcus</taxon>
    </lineage>
</organism>
<evidence type="ECO:0000313" key="3">
    <source>
        <dbReference type="Proteomes" id="UP000280475"/>
    </source>
</evidence>
<accession>A0A3G5FKX7</accession>
<keyword evidence="1" id="KW-0732">Signal</keyword>
<proteinExistence type="predicted"/>
<feature type="signal peptide" evidence="1">
    <location>
        <begin position="1"/>
        <end position="30"/>
    </location>
</feature>
<protein>
    <submittedName>
        <fullName evidence="2">Uncharacterized protein</fullName>
    </submittedName>
</protein>
<gene>
    <name evidence="2" type="ORF">C7H83_11290</name>
</gene>
<name>A0A3G5FKX7_TETHA</name>